<evidence type="ECO:0000313" key="1">
    <source>
        <dbReference type="EMBL" id="MEM0544158.1"/>
    </source>
</evidence>
<protein>
    <submittedName>
        <fullName evidence="1">Uncharacterized protein</fullName>
    </submittedName>
</protein>
<feature type="non-terminal residue" evidence="1">
    <location>
        <position position="1"/>
    </location>
</feature>
<name>A0ABU9NDU7_9FLAO</name>
<comment type="caution">
    <text evidence="1">The sequence shown here is derived from an EMBL/GenBank/DDBJ whole genome shotgun (WGS) entry which is preliminary data.</text>
</comment>
<dbReference type="Proteomes" id="UP001460072">
    <property type="component" value="Unassembled WGS sequence"/>
</dbReference>
<dbReference type="EMBL" id="JBCGDO010000159">
    <property type="protein sequence ID" value="MEM0544158.1"/>
    <property type="molecule type" value="Genomic_DNA"/>
</dbReference>
<gene>
    <name evidence="1" type="ORF">WFZ85_16355</name>
</gene>
<proteinExistence type="predicted"/>
<accession>A0ABU9NDU7</accession>
<keyword evidence="2" id="KW-1185">Reference proteome</keyword>
<organism evidence="1 2">
    <name type="scientific">Flavobacterium aureirubrum</name>
    <dbReference type="NCBI Taxonomy" id="3133147"/>
    <lineage>
        <taxon>Bacteria</taxon>
        <taxon>Pseudomonadati</taxon>
        <taxon>Bacteroidota</taxon>
        <taxon>Flavobacteriia</taxon>
        <taxon>Flavobacteriales</taxon>
        <taxon>Flavobacteriaceae</taxon>
        <taxon>Flavobacterium</taxon>
    </lineage>
</organism>
<sequence>ESHTLITQYKNSKCDVSCVNMTKRENSLLCHSEERRITLTNQTMNKKNSLFCHSEERRITHTNHTIQE</sequence>
<dbReference type="RefSeq" id="WP_342697295.1">
    <property type="nucleotide sequence ID" value="NZ_JBCGDO010000159.1"/>
</dbReference>
<reference evidence="1 2" key="1">
    <citation type="submission" date="2024-03" db="EMBL/GenBank/DDBJ databases">
        <title>Two novel species of the genus Flavobacterium exhibiting potentially degradation of complex polysaccharides.</title>
        <authorList>
            <person name="Lian X."/>
        </authorList>
    </citation>
    <scope>NUCLEOTIDE SEQUENCE [LARGE SCALE GENOMIC DNA]</scope>
    <source>
        <strain evidence="2">j3</strain>
    </source>
</reference>
<evidence type="ECO:0000313" key="2">
    <source>
        <dbReference type="Proteomes" id="UP001460072"/>
    </source>
</evidence>